<keyword evidence="1" id="KW-0812">Transmembrane</keyword>
<proteinExistence type="predicted"/>
<keyword evidence="1" id="KW-0472">Membrane</keyword>
<dbReference type="EMBL" id="JAHOPC010000001">
    <property type="protein sequence ID" value="MBU8865187.1"/>
    <property type="molecule type" value="Genomic_DNA"/>
</dbReference>
<organism evidence="2 3">
    <name type="scientific">Paenarthrobacter aromaticivorans</name>
    <dbReference type="NCBI Taxonomy" id="2849150"/>
    <lineage>
        <taxon>Bacteria</taxon>
        <taxon>Bacillati</taxon>
        <taxon>Actinomycetota</taxon>
        <taxon>Actinomycetes</taxon>
        <taxon>Micrococcales</taxon>
        <taxon>Micrococcaceae</taxon>
        <taxon>Paenarthrobacter</taxon>
    </lineage>
</organism>
<feature type="transmembrane region" description="Helical" evidence="1">
    <location>
        <begin position="24"/>
        <end position="48"/>
    </location>
</feature>
<evidence type="ECO:0000313" key="3">
    <source>
        <dbReference type="Proteomes" id="UP000824166"/>
    </source>
</evidence>
<comment type="caution">
    <text evidence="2">The sequence shown here is derived from an EMBL/GenBank/DDBJ whole genome shotgun (WGS) entry which is preliminary data.</text>
</comment>
<name>A0ABS6I1J5_9MICC</name>
<evidence type="ECO:0000256" key="1">
    <source>
        <dbReference type="SAM" id="Phobius"/>
    </source>
</evidence>
<accession>A0ABS6I1J5</accession>
<sequence length="71" mass="7513">MNTLNQVSALSAALPLADAPDIHLLFMAGLVFLAGIVGVGSVLLLLLLTPLIRLAFGRHLPPARARRNDDT</sequence>
<keyword evidence="3" id="KW-1185">Reference proteome</keyword>
<reference evidence="2 3" key="1">
    <citation type="submission" date="2021-06" db="EMBL/GenBank/DDBJ databases">
        <authorList>
            <person name="Jeong J.W."/>
        </authorList>
    </citation>
    <scope>NUCLEOTIDE SEQUENCE [LARGE SCALE GENOMIC DNA]</scope>
    <source>
        <strain evidence="2 3">MMS21-TAE1-1</strain>
    </source>
</reference>
<dbReference type="Proteomes" id="UP000824166">
    <property type="component" value="Unassembled WGS sequence"/>
</dbReference>
<gene>
    <name evidence="2" type="ORF">KSW38_02615</name>
</gene>
<evidence type="ECO:0000313" key="2">
    <source>
        <dbReference type="EMBL" id="MBU8865187.1"/>
    </source>
</evidence>
<dbReference type="RefSeq" id="WP_216922405.1">
    <property type="nucleotide sequence ID" value="NZ_JAHOPC010000001.1"/>
</dbReference>
<keyword evidence="1" id="KW-1133">Transmembrane helix</keyword>
<protein>
    <submittedName>
        <fullName evidence="2">Uncharacterized protein</fullName>
    </submittedName>
</protein>